<comment type="similarity">
    <text evidence="1">Belongs to the APC13 family.</text>
</comment>
<evidence type="ECO:0000256" key="6">
    <source>
        <dbReference type="ARBA" id="ARBA00022786"/>
    </source>
</evidence>
<evidence type="ECO:0000313" key="12">
    <source>
        <dbReference type="Proteomes" id="UP000614350"/>
    </source>
</evidence>
<dbReference type="InterPro" id="IPR008401">
    <property type="entry name" value="Apc13"/>
</dbReference>
<evidence type="ECO:0000256" key="2">
    <source>
        <dbReference type="ARBA" id="ARBA00022618"/>
    </source>
</evidence>
<keyword evidence="7" id="KW-0862">Zinc</keyword>
<dbReference type="GO" id="GO:0005680">
    <property type="term" value="C:anaphase-promoting complex"/>
    <property type="evidence" value="ECO:0007669"/>
    <property type="project" value="InterPro"/>
</dbReference>
<evidence type="ECO:0000256" key="5">
    <source>
        <dbReference type="ARBA" id="ARBA00022776"/>
    </source>
</evidence>
<proteinExistence type="inferred from homology"/>
<dbReference type="PANTHER" id="PTHR14677:SF20">
    <property type="entry name" value="ZINC FINGER AN1-TYPE CONTAINING 2A-RELATED"/>
    <property type="match status" value="1"/>
</dbReference>
<evidence type="ECO:0000256" key="9">
    <source>
        <dbReference type="PROSITE-ProRule" id="PRU00449"/>
    </source>
</evidence>
<dbReference type="InterPro" id="IPR057358">
    <property type="entry name" value="UBL_ZFAND1-like"/>
</dbReference>
<dbReference type="PROSITE" id="PS51039">
    <property type="entry name" value="ZF_AN1"/>
    <property type="match status" value="1"/>
</dbReference>
<keyword evidence="2" id="KW-0132">Cell division</keyword>
<dbReference type="AlphaFoldDB" id="A0A834J9N3"/>
<feature type="domain" description="AN1-type" evidence="10">
    <location>
        <begin position="80"/>
        <end position="128"/>
    </location>
</feature>
<evidence type="ECO:0000256" key="3">
    <source>
        <dbReference type="ARBA" id="ARBA00022723"/>
    </source>
</evidence>
<dbReference type="Pfam" id="PF01428">
    <property type="entry name" value="zf-AN1"/>
    <property type="match status" value="1"/>
</dbReference>
<keyword evidence="6" id="KW-0833">Ubl conjugation pathway</keyword>
<evidence type="ECO:0000256" key="7">
    <source>
        <dbReference type="ARBA" id="ARBA00022833"/>
    </source>
</evidence>
<dbReference type="PANTHER" id="PTHR14677">
    <property type="entry name" value="ARSENITE INDUCUBLE RNA ASSOCIATED PROTEIN AIP-1-RELATED"/>
    <property type="match status" value="1"/>
</dbReference>
<dbReference type="Gene3D" id="4.10.1110.10">
    <property type="entry name" value="AN1-like Zinc finger"/>
    <property type="match status" value="2"/>
</dbReference>
<evidence type="ECO:0000313" key="11">
    <source>
        <dbReference type="EMBL" id="KAF7381541.1"/>
    </source>
</evidence>
<accession>A0A834J9N3</accession>
<keyword evidence="4 9" id="KW-0863">Zinc-finger</keyword>
<dbReference type="InterPro" id="IPR000058">
    <property type="entry name" value="Znf_AN1"/>
</dbReference>
<dbReference type="GO" id="GO:0005737">
    <property type="term" value="C:cytoplasm"/>
    <property type="evidence" value="ECO:0007669"/>
    <property type="project" value="TreeGrafter"/>
</dbReference>
<dbReference type="Proteomes" id="UP000614350">
    <property type="component" value="Unassembled WGS sequence"/>
</dbReference>
<dbReference type="Pfam" id="PF25327">
    <property type="entry name" value="UBL_ZFAND1"/>
    <property type="match status" value="1"/>
</dbReference>
<protein>
    <recommendedName>
        <fullName evidence="10">AN1-type domain-containing protein</fullName>
    </recommendedName>
</protein>
<dbReference type="SUPFAM" id="SSF118310">
    <property type="entry name" value="AN1-like Zinc finger"/>
    <property type="match status" value="2"/>
</dbReference>
<gene>
    <name evidence="11" type="ORF">HZH66_013935</name>
</gene>
<evidence type="ECO:0000256" key="4">
    <source>
        <dbReference type="ARBA" id="ARBA00022771"/>
    </source>
</evidence>
<dbReference type="GO" id="GO:0051301">
    <property type="term" value="P:cell division"/>
    <property type="evidence" value="ECO:0007669"/>
    <property type="project" value="UniProtKB-KW"/>
</dbReference>
<keyword evidence="8" id="KW-0131">Cell cycle</keyword>
<organism evidence="11 12">
    <name type="scientific">Vespula vulgaris</name>
    <name type="common">Yellow jacket</name>
    <name type="synonym">Wasp</name>
    <dbReference type="NCBI Taxonomy" id="7454"/>
    <lineage>
        <taxon>Eukaryota</taxon>
        <taxon>Metazoa</taxon>
        <taxon>Ecdysozoa</taxon>
        <taxon>Arthropoda</taxon>
        <taxon>Hexapoda</taxon>
        <taxon>Insecta</taxon>
        <taxon>Pterygota</taxon>
        <taxon>Neoptera</taxon>
        <taxon>Endopterygota</taxon>
        <taxon>Hymenoptera</taxon>
        <taxon>Apocrita</taxon>
        <taxon>Aculeata</taxon>
        <taxon>Vespoidea</taxon>
        <taxon>Vespidae</taxon>
        <taxon>Vespinae</taxon>
        <taxon>Vespula</taxon>
    </lineage>
</organism>
<keyword evidence="5" id="KW-0498">Mitosis</keyword>
<evidence type="ECO:0000256" key="1">
    <source>
        <dbReference type="ARBA" id="ARBA00006940"/>
    </source>
</evidence>
<dbReference type="SMART" id="SM00154">
    <property type="entry name" value="ZnF_AN1"/>
    <property type="match status" value="2"/>
</dbReference>
<comment type="caution">
    <text evidence="11">The sequence shown here is derived from an EMBL/GenBank/DDBJ whole genome shotgun (WGS) entry which is preliminary data.</text>
</comment>
<name>A0A834J9N3_VESVU</name>
<keyword evidence="12" id="KW-1185">Reference proteome</keyword>
<evidence type="ECO:0000259" key="10">
    <source>
        <dbReference type="PROSITE" id="PS51039"/>
    </source>
</evidence>
<dbReference type="EMBL" id="JACSEA010000020">
    <property type="protein sequence ID" value="KAF7381541.1"/>
    <property type="molecule type" value="Genomic_DNA"/>
</dbReference>
<sequence>MDSQVCGDGRLLDLIDEGWRKEKLPIDDILVPVAELPDPESDNGDSHMTLKELEQKWNNLALGTLSENHLHSPTPKMEFPNTGECCALDDCKQLDFLPFKCDHCHLTFCKDHFNAESHKCSKSLSDVISSKEPSSNFVCSKQDCKETSLTEMLCYKCKIHFCLKHRYHGCFETNDDETLKKLKKWQIPKKQFAQAKAIVDQEVSDSLKKSKNTAMANKVQLMRVKSVAVGPKNVPMNERCYFLVYPPVTILSKVTSTPKGIYMNKNWTIGKIIDSTADIFKIPNNNNTSTTNKLHLFNHNTGASICDKMDTPLTDLFENSLLIDGQCIILEYSDNASVDLTLYK</sequence>
<dbReference type="GO" id="GO:0008270">
    <property type="term" value="F:zinc ion binding"/>
    <property type="evidence" value="ECO:0007669"/>
    <property type="project" value="UniProtKB-KW"/>
</dbReference>
<dbReference type="Pfam" id="PF05839">
    <property type="entry name" value="Apc13p"/>
    <property type="match status" value="1"/>
</dbReference>
<evidence type="ECO:0000256" key="8">
    <source>
        <dbReference type="ARBA" id="ARBA00023306"/>
    </source>
</evidence>
<keyword evidence="3" id="KW-0479">Metal-binding</keyword>
<dbReference type="InterPro" id="IPR035896">
    <property type="entry name" value="AN1-like_Znf"/>
</dbReference>
<reference evidence="11" key="1">
    <citation type="journal article" date="2020" name="G3 (Bethesda)">
        <title>High-Quality Assemblies for Three Invasive Social Wasps from the &lt;i&gt;Vespula&lt;/i&gt; Genus.</title>
        <authorList>
            <person name="Harrop T.W.R."/>
            <person name="Guhlin J."/>
            <person name="McLaughlin G.M."/>
            <person name="Permina E."/>
            <person name="Stockwell P."/>
            <person name="Gilligan J."/>
            <person name="Le Lec M.F."/>
            <person name="Gruber M.A.M."/>
            <person name="Quinn O."/>
            <person name="Lovegrove M."/>
            <person name="Duncan E.J."/>
            <person name="Remnant E.J."/>
            <person name="Van Eeckhoven J."/>
            <person name="Graham B."/>
            <person name="Knapp R.A."/>
            <person name="Langford K.W."/>
            <person name="Kronenberg Z."/>
            <person name="Press M.O."/>
            <person name="Eacker S.M."/>
            <person name="Wilson-Rankin E.E."/>
            <person name="Purcell J."/>
            <person name="Lester P.J."/>
            <person name="Dearden P.K."/>
        </authorList>
    </citation>
    <scope>NUCLEOTIDE SEQUENCE</scope>
    <source>
        <strain evidence="11">Marl-1</strain>
    </source>
</reference>